<feature type="region of interest" description="Disordered" evidence="1">
    <location>
        <begin position="550"/>
        <end position="580"/>
    </location>
</feature>
<organism evidence="2 3">
    <name type="scientific">Mycena pura</name>
    <dbReference type="NCBI Taxonomy" id="153505"/>
    <lineage>
        <taxon>Eukaryota</taxon>
        <taxon>Fungi</taxon>
        <taxon>Dikarya</taxon>
        <taxon>Basidiomycota</taxon>
        <taxon>Agaricomycotina</taxon>
        <taxon>Agaricomycetes</taxon>
        <taxon>Agaricomycetidae</taxon>
        <taxon>Agaricales</taxon>
        <taxon>Marasmiineae</taxon>
        <taxon>Mycenaceae</taxon>
        <taxon>Mycena</taxon>
    </lineage>
</organism>
<evidence type="ECO:0000256" key="1">
    <source>
        <dbReference type="SAM" id="MobiDB-lite"/>
    </source>
</evidence>
<evidence type="ECO:0000313" key="3">
    <source>
        <dbReference type="Proteomes" id="UP001219525"/>
    </source>
</evidence>
<feature type="compositionally biased region" description="Pro residues" evidence="1">
    <location>
        <begin position="134"/>
        <end position="151"/>
    </location>
</feature>
<evidence type="ECO:0000313" key="2">
    <source>
        <dbReference type="EMBL" id="KAJ7205810.1"/>
    </source>
</evidence>
<protein>
    <submittedName>
        <fullName evidence="2">Uncharacterized protein</fullName>
    </submittedName>
</protein>
<proteinExistence type="predicted"/>
<comment type="caution">
    <text evidence="2">The sequence shown here is derived from an EMBL/GenBank/DDBJ whole genome shotgun (WGS) entry which is preliminary data.</text>
</comment>
<sequence length="580" mass="62778">MAPKFSKVAVTPSDAWAPFNHISFASLSVYLCNTNSLGKHRPHDVKKAISQGFPAIRYFCYLFQDRLWPGDIASFLAGFPLLLDFLRDSRLSVDPEWDAVPFPPAPIAHLPMPPTFVIPSWQPPSSDALKGAPPFSPPSATPSPTPPPPSSARPASGRSRTVHTPSTSVKKKRPASPVPVPSRRIKTSVPSYVEDEDFDAPAVPTRKRTLSQVAVTVSNVDSEDDRSRVIKQSEPSAKKARLAESDDEEEEVDEDDEPAVEYLVPTITRSTTGDFVEHTGKQSPAVADVSKALTRAYQKLEESKTQFGQETVNVDLGPNSSIYLQVVKKIAGHAYTFKTGLGNVSRRHDLSDNKDYKPRPHIELIDANKLADVSPRPPPLGLGVACANCVNRKTNRSCSHGATVAELVPFYTEVAGEHTVASDLTAYLIAQLQTRVDAAAESARFHRRVIDELDLTVAHFADHVRACIDHLGVEGFEARFKRASSGSTAFQLVNMFVDEYNLRRQGNAVDADGNDDGLDLVAFPSSTSQQPPPAPTLRFFAKGGPLSVHKAKPVEGASAPSAPKSSGEDVEKSVQSGPGA</sequence>
<accession>A0AAD6YEN7</accession>
<reference evidence="2" key="1">
    <citation type="submission" date="2023-03" db="EMBL/GenBank/DDBJ databases">
        <title>Massive genome expansion in bonnet fungi (Mycena s.s.) driven by repeated elements and novel gene families across ecological guilds.</title>
        <authorList>
            <consortium name="Lawrence Berkeley National Laboratory"/>
            <person name="Harder C.B."/>
            <person name="Miyauchi S."/>
            <person name="Viragh M."/>
            <person name="Kuo A."/>
            <person name="Thoen E."/>
            <person name="Andreopoulos B."/>
            <person name="Lu D."/>
            <person name="Skrede I."/>
            <person name="Drula E."/>
            <person name="Henrissat B."/>
            <person name="Morin E."/>
            <person name="Kohler A."/>
            <person name="Barry K."/>
            <person name="LaButti K."/>
            <person name="Morin E."/>
            <person name="Salamov A."/>
            <person name="Lipzen A."/>
            <person name="Mereny Z."/>
            <person name="Hegedus B."/>
            <person name="Baldrian P."/>
            <person name="Stursova M."/>
            <person name="Weitz H."/>
            <person name="Taylor A."/>
            <person name="Grigoriev I.V."/>
            <person name="Nagy L.G."/>
            <person name="Martin F."/>
            <person name="Kauserud H."/>
        </authorList>
    </citation>
    <scope>NUCLEOTIDE SEQUENCE</scope>
    <source>
        <strain evidence="2">9144</strain>
    </source>
</reference>
<keyword evidence="3" id="KW-1185">Reference proteome</keyword>
<gene>
    <name evidence="2" type="ORF">GGX14DRAFT_568703</name>
</gene>
<feature type="region of interest" description="Disordered" evidence="1">
    <location>
        <begin position="121"/>
        <end position="192"/>
    </location>
</feature>
<dbReference type="AlphaFoldDB" id="A0AAD6YEN7"/>
<dbReference type="Proteomes" id="UP001219525">
    <property type="component" value="Unassembled WGS sequence"/>
</dbReference>
<feature type="compositionally biased region" description="Acidic residues" evidence="1">
    <location>
        <begin position="245"/>
        <end position="257"/>
    </location>
</feature>
<feature type="region of interest" description="Disordered" evidence="1">
    <location>
        <begin position="523"/>
        <end position="542"/>
    </location>
</feature>
<dbReference type="EMBL" id="JARJCW010000042">
    <property type="protein sequence ID" value="KAJ7205810.1"/>
    <property type="molecule type" value="Genomic_DNA"/>
</dbReference>
<feature type="region of interest" description="Disordered" evidence="1">
    <location>
        <begin position="219"/>
        <end position="257"/>
    </location>
</feature>
<name>A0AAD6YEN7_9AGAR</name>